<gene>
    <name evidence="2" type="ORF">NSA47_00625</name>
</gene>
<comment type="caution">
    <text evidence="2">The sequence shown here is derived from an EMBL/GenBank/DDBJ whole genome shotgun (WGS) entry which is preliminary data.</text>
</comment>
<keyword evidence="1" id="KW-0472">Membrane</keyword>
<evidence type="ECO:0000256" key="1">
    <source>
        <dbReference type="SAM" id="Phobius"/>
    </source>
</evidence>
<keyword evidence="3" id="KW-1185">Reference proteome</keyword>
<feature type="transmembrane region" description="Helical" evidence="1">
    <location>
        <begin position="60"/>
        <end position="79"/>
    </location>
</feature>
<dbReference type="RefSeq" id="WP_257528899.1">
    <property type="nucleotide sequence ID" value="NZ_JANKAS010000001.1"/>
</dbReference>
<dbReference type="AlphaFoldDB" id="A0AAE3L1T8"/>
<accession>A0AAE3L1T8</accession>
<evidence type="ECO:0000313" key="2">
    <source>
        <dbReference type="EMBL" id="MCR1897494.1"/>
    </source>
</evidence>
<dbReference type="Proteomes" id="UP001205748">
    <property type="component" value="Unassembled WGS sequence"/>
</dbReference>
<evidence type="ECO:0000313" key="3">
    <source>
        <dbReference type="Proteomes" id="UP001205748"/>
    </source>
</evidence>
<keyword evidence="1" id="KW-1133">Transmembrane helix</keyword>
<organism evidence="2 3">
    <name type="scientific">Irregularibacter muris</name>
    <dbReference type="NCBI Taxonomy" id="1796619"/>
    <lineage>
        <taxon>Bacteria</taxon>
        <taxon>Bacillati</taxon>
        <taxon>Bacillota</taxon>
        <taxon>Clostridia</taxon>
        <taxon>Eubacteriales</taxon>
        <taxon>Eubacteriaceae</taxon>
        <taxon>Irregularibacter</taxon>
    </lineage>
</organism>
<name>A0AAE3L1T8_9FIRM</name>
<feature type="transmembrane region" description="Helical" evidence="1">
    <location>
        <begin position="6"/>
        <end position="23"/>
    </location>
</feature>
<sequence length="189" mass="22079">MNNIGLIFIGILSIIQGCILMTRKKLVIKGEHQNIYASLIFIAPFIQIAIETIFYDQTSIIPIILISIVILFPFLIFSFNRERNTYYIENSSIEMIIPIITRILNEKDISYEEREKAIFLKSYDSSIYYKKSLDTVRLDFKDIQNISLQEEIIEELKRSIKENKSKIFPFSGFLFIGLGVLIFLVDKYI</sequence>
<reference evidence="2" key="1">
    <citation type="submission" date="2022-07" db="EMBL/GenBank/DDBJ databases">
        <title>Enhanced cultured diversity of the mouse gut microbiota enables custom-made synthetic communities.</title>
        <authorList>
            <person name="Afrizal A."/>
        </authorList>
    </citation>
    <scope>NUCLEOTIDE SEQUENCE</scope>
    <source>
        <strain evidence="2">DSM 28593</strain>
    </source>
</reference>
<dbReference type="EMBL" id="JANKAS010000001">
    <property type="protein sequence ID" value="MCR1897494.1"/>
    <property type="molecule type" value="Genomic_DNA"/>
</dbReference>
<feature type="transmembrane region" description="Helical" evidence="1">
    <location>
        <begin position="167"/>
        <end position="185"/>
    </location>
</feature>
<proteinExistence type="predicted"/>
<keyword evidence="1" id="KW-0812">Transmembrane</keyword>
<feature type="transmembrane region" description="Helical" evidence="1">
    <location>
        <begin position="35"/>
        <end position="54"/>
    </location>
</feature>
<protein>
    <submittedName>
        <fullName evidence="2">Uncharacterized protein</fullName>
    </submittedName>
</protein>